<dbReference type="SUPFAM" id="SSF109604">
    <property type="entry name" value="HD-domain/PDEase-like"/>
    <property type="match status" value="1"/>
</dbReference>
<gene>
    <name evidence="1" type="ORF">PoB_002506800</name>
</gene>
<evidence type="ECO:0008006" key="3">
    <source>
        <dbReference type="Google" id="ProtNLM"/>
    </source>
</evidence>
<dbReference type="PANTHER" id="PTHR21174:SF0">
    <property type="entry name" value="HD PHOSPHOHYDROLASE FAMILY PROTEIN-RELATED"/>
    <property type="match status" value="1"/>
</dbReference>
<organism evidence="1 2">
    <name type="scientific">Plakobranchus ocellatus</name>
    <dbReference type="NCBI Taxonomy" id="259542"/>
    <lineage>
        <taxon>Eukaryota</taxon>
        <taxon>Metazoa</taxon>
        <taxon>Spiralia</taxon>
        <taxon>Lophotrochozoa</taxon>
        <taxon>Mollusca</taxon>
        <taxon>Gastropoda</taxon>
        <taxon>Heterobranchia</taxon>
        <taxon>Euthyneura</taxon>
        <taxon>Panpulmonata</taxon>
        <taxon>Sacoglossa</taxon>
        <taxon>Placobranchoidea</taxon>
        <taxon>Plakobranchidae</taxon>
        <taxon>Plakobranchus</taxon>
    </lineage>
</organism>
<keyword evidence="2" id="KW-1185">Reference proteome</keyword>
<reference evidence="1 2" key="1">
    <citation type="journal article" date="2021" name="Elife">
        <title>Chloroplast acquisition without the gene transfer in kleptoplastic sea slugs, Plakobranchus ocellatus.</title>
        <authorList>
            <person name="Maeda T."/>
            <person name="Takahashi S."/>
            <person name="Yoshida T."/>
            <person name="Shimamura S."/>
            <person name="Takaki Y."/>
            <person name="Nagai Y."/>
            <person name="Toyoda A."/>
            <person name="Suzuki Y."/>
            <person name="Arimoto A."/>
            <person name="Ishii H."/>
            <person name="Satoh N."/>
            <person name="Nishiyama T."/>
            <person name="Hasebe M."/>
            <person name="Maruyama T."/>
            <person name="Minagawa J."/>
            <person name="Obokata J."/>
            <person name="Shigenobu S."/>
        </authorList>
    </citation>
    <scope>NUCLEOTIDE SEQUENCE [LARGE SCALE GENOMIC DNA]</scope>
</reference>
<dbReference type="PIRSF" id="PIRSF035170">
    <property type="entry name" value="HD_phosphohydro"/>
    <property type="match status" value="1"/>
</dbReference>
<protein>
    <recommendedName>
        <fullName evidence="3">HD domain-containing protein</fullName>
    </recommendedName>
</protein>
<proteinExistence type="predicted"/>
<dbReference type="AlphaFoldDB" id="A0AAV3ZVU3"/>
<evidence type="ECO:0000313" key="2">
    <source>
        <dbReference type="Proteomes" id="UP000735302"/>
    </source>
</evidence>
<dbReference type="EMBL" id="BLXT01002860">
    <property type="protein sequence ID" value="GFN98562.1"/>
    <property type="molecule type" value="Genomic_DNA"/>
</dbReference>
<accession>A0AAV3ZVU3</accession>
<dbReference type="Proteomes" id="UP000735302">
    <property type="component" value="Unassembled WGS sequence"/>
</dbReference>
<name>A0AAV3ZVU3_9GAST</name>
<comment type="caution">
    <text evidence="1">The sequence shown here is derived from an EMBL/GenBank/DDBJ whole genome shotgun (WGS) entry which is preliminary data.</text>
</comment>
<dbReference type="InterPro" id="IPR009218">
    <property type="entry name" value="HD_phosphohydro"/>
</dbReference>
<sequence length="215" mass="24922">MDVESFVKSNWNSLMNNMCIPETVGGNWWSVIARRYGEEWRFYHTLSHIQHMLQLFHQWKEMISDPSAVALAIFFHDIVYDPQASDNEIQSIRLFGKFALDAHLAHSVVSKVSQMIKSTITHSVEGKSDDLDLCLFLDFDLAVLGQEKDQYKMYAKQIRQEYIHVKDEDFKHGRGKVLRSLLNSPSLYASEAFSQEYEEQARANIAKEIDTLSRV</sequence>
<dbReference type="PANTHER" id="PTHR21174">
    <property type="match status" value="1"/>
</dbReference>
<evidence type="ECO:0000313" key="1">
    <source>
        <dbReference type="EMBL" id="GFN98562.1"/>
    </source>
</evidence>